<dbReference type="EMBL" id="QZWG01000014">
    <property type="protein sequence ID" value="RZB69946.1"/>
    <property type="molecule type" value="Genomic_DNA"/>
</dbReference>
<evidence type="ECO:0000313" key="5">
    <source>
        <dbReference type="Proteomes" id="UP000289340"/>
    </source>
</evidence>
<dbReference type="InterPro" id="IPR040225">
    <property type="entry name" value="GIL1-like"/>
</dbReference>
<dbReference type="Pfam" id="PF04859">
    <property type="entry name" value="DUF641"/>
    <property type="match status" value="1"/>
</dbReference>
<reference evidence="4 5" key="1">
    <citation type="submission" date="2018-09" db="EMBL/GenBank/DDBJ databases">
        <title>A high-quality reference genome of wild soybean provides a powerful tool to mine soybean genomes.</title>
        <authorList>
            <person name="Xie M."/>
            <person name="Chung C.Y.L."/>
            <person name="Li M.-W."/>
            <person name="Wong F.-L."/>
            <person name="Chan T.-F."/>
            <person name="Lam H.-M."/>
        </authorList>
    </citation>
    <scope>NUCLEOTIDE SEQUENCE [LARGE SCALE GENOMIC DNA]</scope>
    <source>
        <strain evidence="5">cv. W05</strain>
        <tissue evidence="4">Hypocotyl of etiolated seedlings</tissue>
    </source>
</reference>
<keyword evidence="1" id="KW-0812">Transmembrane</keyword>
<accession>A0A445H8N5</accession>
<proteinExistence type="predicted"/>
<dbReference type="Proteomes" id="UP000289340">
    <property type="component" value="Chromosome 14"/>
</dbReference>
<evidence type="ECO:0000256" key="1">
    <source>
        <dbReference type="SAM" id="Phobius"/>
    </source>
</evidence>
<feature type="domain" description="DUF641" evidence="2">
    <location>
        <begin position="126"/>
        <end position="245"/>
    </location>
</feature>
<sequence>MSERQKMVPTSTELQPRAPCNLVLFLSAPPTTLPLSGLIFFTMECSDTKPVKPNSNNISEMVCKFAKVCKLKSIGVFSSEIPNLPHLQRSIYNETLLSEDSSEESRCYDQKVHPHPTEVPAKDNACAGLEVMRKLFDAVSALKLAYLQLQQAHIPYDPQKIVAADDLVVAELEKLCKFKREYVQKHCKKTRFNAARSSPLMAEIVAKEALLGKLKSQNSAKDSDILQLWRELQDLEMGNKNLSEKIKQISLEKRRAGVLSVTKVQDVFKAASKSIHDFAKPLISLMKASGWDLDRAANSIENGAVYSKRCDKKYAFEAYIARRMFHGIALTSYDVSDIMKFDDPFDALMENPHSDFAKFCQAKYLLVVHPKIEESFFGNLDHRTFVMSGKHPRTKFYQLFAKMAKWVWVLLGSAVSIDPEATLFSVSRGSVFSSLYMESVEEEKESAILSDEERVTYKVQFMIMPGFQIGKMVVKSRVYVSKNSLS</sequence>
<dbReference type="InterPro" id="IPR006943">
    <property type="entry name" value="DUF641_pln"/>
</dbReference>
<dbReference type="AlphaFoldDB" id="A0A445H8N5"/>
<evidence type="ECO:0000259" key="3">
    <source>
        <dbReference type="Pfam" id="PF24994"/>
    </source>
</evidence>
<organism evidence="4 5">
    <name type="scientific">Glycine soja</name>
    <name type="common">Wild soybean</name>
    <dbReference type="NCBI Taxonomy" id="3848"/>
    <lineage>
        <taxon>Eukaryota</taxon>
        <taxon>Viridiplantae</taxon>
        <taxon>Streptophyta</taxon>
        <taxon>Embryophyta</taxon>
        <taxon>Tracheophyta</taxon>
        <taxon>Spermatophyta</taxon>
        <taxon>Magnoliopsida</taxon>
        <taxon>eudicotyledons</taxon>
        <taxon>Gunneridae</taxon>
        <taxon>Pentapetalae</taxon>
        <taxon>rosids</taxon>
        <taxon>fabids</taxon>
        <taxon>Fabales</taxon>
        <taxon>Fabaceae</taxon>
        <taxon>Papilionoideae</taxon>
        <taxon>50 kb inversion clade</taxon>
        <taxon>NPAAA clade</taxon>
        <taxon>indigoferoid/millettioid clade</taxon>
        <taxon>Phaseoleae</taxon>
        <taxon>Glycine</taxon>
        <taxon>Glycine subgen. Soja</taxon>
    </lineage>
</organism>
<evidence type="ECO:0000313" key="4">
    <source>
        <dbReference type="EMBL" id="RZB69946.1"/>
    </source>
</evidence>
<dbReference type="InterPro" id="IPR056813">
    <property type="entry name" value="GIL1_IRKI_C"/>
</dbReference>
<gene>
    <name evidence="4" type="ORF">D0Y65_039322</name>
</gene>
<feature type="transmembrane region" description="Helical" evidence="1">
    <location>
        <begin position="21"/>
        <end position="43"/>
    </location>
</feature>
<keyword evidence="1" id="KW-1133">Transmembrane helix</keyword>
<feature type="domain" description="GIL1/IRKI C-terminal" evidence="3">
    <location>
        <begin position="424"/>
        <end position="479"/>
    </location>
</feature>
<evidence type="ECO:0000259" key="2">
    <source>
        <dbReference type="Pfam" id="PF04859"/>
    </source>
</evidence>
<protein>
    <submittedName>
        <fullName evidence="4">Protein GRAVITROPIC IN THE LIGHT 1</fullName>
    </submittedName>
</protein>
<name>A0A445H8N5_GLYSO</name>
<dbReference type="PANTHER" id="PTHR31161">
    <property type="entry name" value="PROTEIN GRAVITROPIC IN THE LIGHT 1"/>
    <property type="match status" value="1"/>
</dbReference>
<dbReference type="GO" id="GO:0009959">
    <property type="term" value="P:negative gravitropism"/>
    <property type="evidence" value="ECO:0007669"/>
    <property type="project" value="InterPro"/>
</dbReference>
<dbReference type="GO" id="GO:0009639">
    <property type="term" value="P:response to red or far red light"/>
    <property type="evidence" value="ECO:0007669"/>
    <property type="project" value="InterPro"/>
</dbReference>
<keyword evidence="5" id="KW-1185">Reference proteome</keyword>
<comment type="caution">
    <text evidence="4">The sequence shown here is derived from an EMBL/GenBank/DDBJ whole genome shotgun (WGS) entry which is preliminary data.</text>
</comment>
<keyword evidence="1" id="KW-0472">Membrane</keyword>
<dbReference type="Pfam" id="PF24994">
    <property type="entry name" value="GIL1_IRKI_C"/>
    <property type="match status" value="1"/>
</dbReference>